<dbReference type="Proteomes" id="UP001364617">
    <property type="component" value="Unassembled WGS sequence"/>
</dbReference>
<dbReference type="Pfam" id="PF07686">
    <property type="entry name" value="V-set"/>
    <property type="match status" value="1"/>
</dbReference>
<evidence type="ECO:0000256" key="1">
    <source>
        <dbReference type="SAM" id="Phobius"/>
    </source>
</evidence>
<comment type="caution">
    <text evidence="4">The sequence shown here is derived from an EMBL/GenBank/DDBJ whole genome shotgun (WGS) entry which is preliminary data.</text>
</comment>
<keyword evidence="5" id="KW-1185">Reference proteome</keyword>
<proteinExistence type="predicted"/>
<keyword evidence="1" id="KW-0812">Transmembrane</keyword>
<organism evidence="4 5">
    <name type="scientific">Phoxinus phoxinus</name>
    <name type="common">Eurasian minnow</name>
    <dbReference type="NCBI Taxonomy" id="58324"/>
    <lineage>
        <taxon>Eukaryota</taxon>
        <taxon>Metazoa</taxon>
        <taxon>Chordata</taxon>
        <taxon>Craniata</taxon>
        <taxon>Vertebrata</taxon>
        <taxon>Euteleostomi</taxon>
        <taxon>Actinopterygii</taxon>
        <taxon>Neopterygii</taxon>
        <taxon>Teleostei</taxon>
        <taxon>Ostariophysi</taxon>
        <taxon>Cypriniformes</taxon>
        <taxon>Leuciscidae</taxon>
        <taxon>Phoxininae</taxon>
        <taxon>Phoxinus</taxon>
    </lineage>
</organism>
<gene>
    <name evidence="4" type="ORF">R3I93_016932</name>
</gene>
<dbReference type="PANTHER" id="PTHR21063:SF4">
    <property type="entry name" value="CD48 ANTIGEN-RELATED"/>
    <property type="match status" value="1"/>
</dbReference>
<sequence>MIRPIFLQLCLWCLVGVFAVADEVKSVSAMEGESVTLQPNVTNIQKDDQIRWNFGHKDILIAQINRQNNESTFYNGSADGRFRGRLGLDQTGSLTITNIKTTDSGLYQVKTTRSETPLKIFNLIVCENRCCSFTEAVIRLALSSLVGVVAVVVLVYEFRTRNLPRKKTLKNAATNTDQPDEDAIECLVPVYSIE</sequence>
<name>A0AAN9GX20_9TELE</name>
<feature type="chain" id="PRO_5042812888" description="Ig-like domain-containing protein" evidence="2">
    <location>
        <begin position="22"/>
        <end position="194"/>
    </location>
</feature>
<dbReference type="InterPro" id="IPR013783">
    <property type="entry name" value="Ig-like_fold"/>
</dbReference>
<feature type="transmembrane region" description="Helical" evidence="1">
    <location>
        <begin position="136"/>
        <end position="156"/>
    </location>
</feature>
<keyword evidence="2" id="KW-0732">Signal</keyword>
<evidence type="ECO:0000256" key="2">
    <source>
        <dbReference type="SAM" id="SignalP"/>
    </source>
</evidence>
<protein>
    <recommendedName>
        <fullName evidence="3">Ig-like domain-containing protein</fullName>
    </recommendedName>
</protein>
<keyword evidence="1" id="KW-1133">Transmembrane helix</keyword>
<dbReference type="InterPro" id="IPR003599">
    <property type="entry name" value="Ig_sub"/>
</dbReference>
<reference evidence="4 5" key="1">
    <citation type="submission" date="2024-02" db="EMBL/GenBank/DDBJ databases">
        <title>Chromosome-level genome assembly of the Eurasian Minnow (Phoxinus phoxinus).</title>
        <authorList>
            <person name="Oriowo T.O."/>
            <person name="Martin S."/>
            <person name="Stange M."/>
            <person name="Chrysostomakis Y."/>
            <person name="Brown T."/>
            <person name="Winkler S."/>
            <person name="Kukowka S."/>
            <person name="Myers E.W."/>
            <person name="Bohne A."/>
        </authorList>
    </citation>
    <scope>NUCLEOTIDE SEQUENCE [LARGE SCALE GENOMIC DNA]</scope>
    <source>
        <strain evidence="4">ZFMK-TIS-60720</strain>
        <tissue evidence="4">Whole Organism</tissue>
    </source>
</reference>
<keyword evidence="1" id="KW-0472">Membrane</keyword>
<dbReference type="EMBL" id="JAYKXH010000018">
    <property type="protein sequence ID" value="KAK7136728.1"/>
    <property type="molecule type" value="Genomic_DNA"/>
</dbReference>
<accession>A0AAN9GX20</accession>
<dbReference type="InterPro" id="IPR007110">
    <property type="entry name" value="Ig-like_dom"/>
</dbReference>
<dbReference type="SMART" id="SM00409">
    <property type="entry name" value="IG"/>
    <property type="match status" value="1"/>
</dbReference>
<dbReference type="InterPro" id="IPR013106">
    <property type="entry name" value="Ig_V-set"/>
</dbReference>
<feature type="signal peptide" evidence="2">
    <location>
        <begin position="1"/>
        <end position="21"/>
    </location>
</feature>
<dbReference type="Gene3D" id="2.60.40.10">
    <property type="entry name" value="Immunoglobulins"/>
    <property type="match status" value="1"/>
</dbReference>
<dbReference type="PROSITE" id="PS50835">
    <property type="entry name" value="IG_LIKE"/>
    <property type="match status" value="1"/>
</dbReference>
<evidence type="ECO:0000259" key="3">
    <source>
        <dbReference type="PROSITE" id="PS50835"/>
    </source>
</evidence>
<evidence type="ECO:0000313" key="5">
    <source>
        <dbReference type="Proteomes" id="UP001364617"/>
    </source>
</evidence>
<evidence type="ECO:0000313" key="4">
    <source>
        <dbReference type="EMBL" id="KAK7136728.1"/>
    </source>
</evidence>
<dbReference type="PANTHER" id="PTHR21063">
    <property type="entry name" value="LFA-3"/>
    <property type="match status" value="1"/>
</dbReference>
<feature type="domain" description="Ig-like" evidence="3">
    <location>
        <begin position="4"/>
        <end position="119"/>
    </location>
</feature>
<dbReference type="AlphaFoldDB" id="A0AAN9GX20"/>
<dbReference type="SUPFAM" id="SSF48726">
    <property type="entry name" value="Immunoglobulin"/>
    <property type="match status" value="1"/>
</dbReference>
<dbReference type="InterPro" id="IPR036179">
    <property type="entry name" value="Ig-like_dom_sf"/>
</dbReference>